<dbReference type="InterPro" id="IPR000084">
    <property type="entry name" value="PE-PGRS_N"/>
</dbReference>
<proteinExistence type="predicted"/>
<evidence type="ECO:0000313" key="2">
    <source>
        <dbReference type="EMBL" id="KQH79254.1"/>
    </source>
</evidence>
<dbReference type="Proteomes" id="UP000051677">
    <property type="component" value="Unassembled WGS sequence"/>
</dbReference>
<dbReference type="Gene3D" id="1.10.287.850">
    <property type="entry name" value="HP0062-like domain"/>
    <property type="match status" value="1"/>
</dbReference>
<protein>
    <recommendedName>
        <fullName evidence="1">PE domain-containing protein</fullName>
    </recommendedName>
</protein>
<organism evidence="2 3">
    <name type="scientific">Mycobacterium gordonae</name>
    <dbReference type="NCBI Taxonomy" id="1778"/>
    <lineage>
        <taxon>Bacteria</taxon>
        <taxon>Bacillati</taxon>
        <taxon>Actinomycetota</taxon>
        <taxon>Actinomycetes</taxon>
        <taxon>Mycobacteriales</taxon>
        <taxon>Mycobacteriaceae</taxon>
        <taxon>Mycobacterium</taxon>
    </lineage>
</organism>
<feature type="domain" description="PE" evidence="1">
    <location>
        <begin position="4"/>
        <end position="93"/>
    </location>
</feature>
<dbReference type="OrthoDB" id="4752448at2"/>
<gene>
    <name evidence="2" type="ORF">AO501_14405</name>
</gene>
<dbReference type="SUPFAM" id="SSF140459">
    <property type="entry name" value="PE/PPE dimer-like"/>
    <property type="match status" value="1"/>
</dbReference>
<name>A0A0Q2R541_MYCGO</name>
<dbReference type="Pfam" id="PF00934">
    <property type="entry name" value="PE"/>
    <property type="match status" value="1"/>
</dbReference>
<dbReference type="RefSeq" id="WP_055577804.1">
    <property type="nucleotide sequence ID" value="NZ_LKTM01000112.1"/>
</dbReference>
<reference evidence="2 3" key="1">
    <citation type="submission" date="2015-10" db="EMBL/GenBank/DDBJ databases">
        <title>Mycobacterium gordonae draft genome assembly.</title>
        <authorList>
            <person name="Ustinova V."/>
            <person name="Smirnova T."/>
            <person name="Blagodatskikh K."/>
            <person name="Varlamov D."/>
            <person name="Larionova E."/>
            <person name="Chernousova L."/>
        </authorList>
    </citation>
    <scope>NUCLEOTIDE SEQUENCE [LARGE SCALE GENOMIC DNA]</scope>
    <source>
        <strain evidence="2 3">CTRI 14-8773</strain>
    </source>
</reference>
<evidence type="ECO:0000259" key="1">
    <source>
        <dbReference type="Pfam" id="PF00934"/>
    </source>
</evidence>
<accession>A0A0Q2R541</accession>
<evidence type="ECO:0000313" key="3">
    <source>
        <dbReference type="Proteomes" id="UP000051677"/>
    </source>
</evidence>
<sequence length="489" mass="48842">MSFVIAVPELVEAAADDLAGIQVALGEATASAAAPTTSVLPAGADEVSAAIAQLFGAHGRDFQALTTRVALFHNDFMSLLSSGATQYASAEANAAALLASSAAGAATSPMQGLVAFASAVAAPYQALFANTAANLQNLGAAISANPLPFLRQLIENQGGYLQTAAAAVADAVQNLPVAVANLPLSIQNGIQAITNFQPAALAQWVVNNQIGYFNTIATSLQAAGKDFMTGLQALPASFQAAGQALQAGDFQGAVDDVSTGFVNLFLTGFSGELDFDTGFVNVAATGAFGDLTPIFSIPGQMAQNFTSLLPTGSIPAMISQNVTNLIDTATDTSQWINLGVSSLPIPLHVGLPVVLALDAIGPVLTTGDAVQSSLASLTAAVQTGDVAGAAAAILGAPATVANGFLNGQTMLPLNAGVSFPGGGGVLNSTTYLPLGGILTPLQGGELVTDITPGVPFPLGGAEFGGIIPGLLTYLPEQFAQAIGALPPAL</sequence>
<dbReference type="InterPro" id="IPR038332">
    <property type="entry name" value="PPE_sf"/>
</dbReference>
<comment type="caution">
    <text evidence="2">The sequence shown here is derived from an EMBL/GenBank/DDBJ whole genome shotgun (WGS) entry which is preliminary data.</text>
</comment>
<dbReference type="EMBL" id="LKTM01000112">
    <property type="protein sequence ID" value="KQH79254.1"/>
    <property type="molecule type" value="Genomic_DNA"/>
</dbReference>
<dbReference type="AlphaFoldDB" id="A0A0Q2R541"/>